<comment type="caution">
    <text evidence="1">The sequence shown here is derived from an EMBL/GenBank/DDBJ whole genome shotgun (WGS) entry which is preliminary data.</text>
</comment>
<dbReference type="RefSeq" id="WP_203698023.1">
    <property type="nucleotide sequence ID" value="NZ_BAAALC010000003.1"/>
</dbReference>
<evidence type="ECO:0000313" key="2">
    <source>
        <dbReference type="Proteomes" id="UP000630887"/>
    </source>
</evidence>
<dbReference type="Proteomes" id="UP000630887">
    <property type="component" value="Unassembled WGS sequence"/>
</dbReference>
<name>A0A8J3L1N9_9ACTN</name>
<organism evidence="1 2">
    <name type="scientific">Catellatospora coxensis</name>
    <dbReference type="NCBI Taxonomy" id="310354"/>
    <lineage>
        <taxon>Bacteria</taxon>
        <taxon>Bacillati</taxon>
        <taxon>Actinomycetota</taxon>
        <taxon>Actinomycetes</taxon>
        <taxon>Micromonosporales</taxon>
        <taxon>Micromonosporaceae</taxon>
        <taxon>Catellatospora</taxon>
    </lineage>
</organism>
<reference evidence="1 2" key="1">
    <citation type="submission" date="2021-01" db="EMBL/GenBank/DDBJ databases">
        <title>Whole genome shotgun sequence of Catellatospora coxensis NBRC 107359.</title>
        <authorList>
            <person name="Komaki H."/>
            <person name="Tamura T."/>
        </authorList>
    </citation>
    <scope>NUCLEOTIDE SEQUENCE [LARGE SCALE GENOMIC DNA]</scope>
    <source>
        <strain evidence="1 2">NBRC 107359</strain>
    </source>
</reference>
<accession>A0A8J3L1N9</accession>
<keyword evidence="2" id="KW-1185">Reference proteome</keyword>
<proteinExistence type="predicted"/>
<evidence type="ECO:0000313" key="1">
    <source>
        <dbReference type="EMBL" id="GIG10183.1"/>
    </source>
</evidence>
<sequence length="166" mass="17392">MTRADNLRAVLLWESIADEAKAKAAQAREALTADATTELTEQGSAPSWRFAGLGLVTLPVTKASLAVARPAELLAWVQQQHPTEVELVPTIRPAFLAALGKRVVVEEDMVIDPATGEIVPGYAVLPGGAAKALTIRPDADAKGQMRADAAALVERMEAAVTGEVSA</sequence>
<gene>
    <name evidence="1" type="ORF">Cco03nite_68830</name>
</gene>
<dbReference type="EMBL" id="BONI01000082">
    <property type="protein sequence ID" value="GIG10183.1"/>
    <property type="molecule type" value="Genomic_DNA"/>
</dbReference>
<protein>
    <submittedName>
        <fullName evidence="1">Uncharacterized protein</fullName>
    </submittedName>
</protein>
<dbReference type="AlphaFoldDB" id="A0A8J3L1N9"/>